<dbReference type="GO" id="GO:0016020">
    <property type="term" value="C:membrane"/>
    <property type="evidence" value="ECO:0007669"/>
    <property type="project" value="UniProtKB-SubCell"/>
</dbReference>
<dbReference type="InterPro" id="IPR051533">
    <property type="entry name" value="WaaL-like"/>
</dbReference>
<evidence type="ECO:0000256" key="3">
    <source>
        <dbReference type="ARBA" id="ARBA00022989"/>
    </source>
</evidence>
<accession>W0SKC3</accession>
<dbReference type="AlphaFoldDB" id="W0SKC3"/>
<gene>
    <name evidence="7" type="ORF">SUTH_03536</name>
</gene>
<dbReference type="HOGENOM" id="CLU_614893_0_0_4"/>
<protein>
    <recommendedName>
        <fullName evidence="6">O-antigen ligase-related domain-containing protein</fullName>
    </recommendedName>
</protein>
<evidence type="ECO:0000313" key="8">
    <source>
        <dbReference type="Proteomes" id="UP000031637"/>
    </source>
</evidence>
<feature type="transmembrane region" description="Helical" evidence="5">
    <location>
        <begin position="96"/>
        <end position="114"/>
    </location>
</feature>
<evidence type="ECO:0000256" key="4">
    <source>
        <dbReference type="ARBA" id="ARBA00023136"/>
    </source>
</evidence>
<feature type="transmembrane region" description="Helical" evidence="5">
    <location>
        <begin position="35"/>
        <end position="53"/>
    </location>
</feature>
<feature type="transmembrane region" description="Helical" evidence="5">
    <location>
        <begin position="121"/>
        <end position="142"/>
    </location>
</feature>
<evidence type="ECO:0000256" key="2">
    <source>
        <dbReference type="ARBA" id="ARBA00022692"/>
    </source>
</evidence>
<dbReference type="InterPro" id="IPR007016">
    <property type="entry name" value="O-antigen_ligase-rel_domated"/>
</dbReference>
<keyword evidence="2 5" id="KW-0812">Transmembrane</keyword>
<feature type="transmembrane region" description="Helical" evidence="5">
    <location>
        <begin position="411"/>
        <end position="429"/>
    </location>
</feature>
<dbReference type="PANTHER" id="PTHR37422:SF13">
    <property type="entry name" value="LIPOPOLYSACCHARIDE BIOSYNTHESIS PROTEIN PA4999-RELATED"/>
    <property type="match status" value="1"/>
</dbReference>
<dbReference type="Pfam" id="PF04932">
    <property type="entry name" value="Wzy_C"/>
    <property type="match status" value="1"/>
</dbReference>
<dbReference type="STRING" id="1223802.SUTH_03536"/>
<dbReference type="RefSeq" id="WP_041101111.1">
    <property type="nucleotide sequence ID" value="NZ_AP012547.1"/>
</dbReference>
<evidence type="ECO:0000256" key="5">
    <source>
        <dbReference type="SAM" id="Phobius"/>
    </source>
</evidence>
<proteinExistence type="predicted"/>
<keyword evidence="4 5" id="KW-0472">Membrane</keyword>
<name>W0SKC3_9PROT</name>
<comment type="subcellular location">
    <subcellularLocation>
        <location evidence="1">Membrane</location>
        <topology evidence="1">Multi-pass membrane protein</topology>
    </subcellularLocation>
</comment>
<dbReference type="EMBL" id="AP012547">
    <property type="protein sequence ID" value="BAO31306.1"/>
    <property type="molecule type" value="Genomic_DNA"/>
</dbReference>
<evidence type="ECO:0000313" key="7">
    <source>
        <dbReference type="EMBL" id="BAO31306.1"/>
    </source>
</evidence>
<sequence length="435" mass="46915">MGGYAGCSAKQWQFAAWLAAVAFIFPIPHTIALRNLLLLVGLVGLVWIGRTSLPKPASWMKPAAWCLIALTSWIAFHSVTVAPSPTLALDQFRANWMMPLLLGGVGAWAATQLPRERAAQVVVIALAAHMVWLLGWQITLWLKIGAWPFKATPFGAYDFHGTLNSYLLALLVADRLAWTRSSHSPLALGQRGGWALLALSLAADVALQSRNSTVVSVAILAAGSLVLLNAQSHRRRLAIVALGAVALIAASSFRFDHRWQSLRESIVIGWTSNNTYWLTGDGEPGHKISPPATPSGDPLETSAYLRAAMARQSIDFLADHPLGIGFGHDAFGRAIAMKHGHSGMISSHSGWLDFALGTGFVGLALLLTTAGVAIRAGWRQFRERQDAQALLLAFFVGGYMLRCLLDGHLSGWRLGLFSFVVGVLVAGMHEKPDEP</sequence>
<dbReference type="KEGG" id="shd:SUTH_03536"/>
<feature type="transmembrane region" description="Helical" evidence="5">
    <location>
        <begin position="237"/>
        <end position="255"/>
    </location>
</feature>
<reference evidence="7 8" key="1">
    <citation type="journal article" date="2014" name="Syst. Appl. Microbiol.">
        <title>Complete genomes of freshwater sulfur oxidizers Sulfuricella denitrificans skB26 and Sulfuritalea hydrogenivorans sk43H: genetic insights into the sulfur oxidation pathway of betaproteobacteria.</title>
        <authorList>
            <person name="Watanabe T."/>
            <person name="Kojima H."/>
            <person name="Fukui M."/>
        </authorList>
    </citation>
    <scope>NUCLEOTIDE SEQUENCE [LARGE SCALE GENOMIC DNA]</scope>
    <source>
        <strain evidence="7">DSM22779</strain>
    </source>
</reference>
<feature type="domain" description="O-antigen ligase-related" evidence="6">
    <location>
        <begin position="196"/>
        <end position="367"/>
    </location>
</feature>
<dbReference type="Proteomes" id="UP000031637">
    <property type="component" value="Chromosome"/>
</dbReference>
<dbReference type="PANTHER" id="PTHR37422">
    <property type="entry name" value="TEICHURONIC ACID BIOSYNTHESIS PROTEIN TUAE"/>
    <property type="match status" value="1"/>
</dbReference>
<dbReference type="OrthoDB" id="8592339at2"/>
<keyword evidence="8" id="KW-1185">Reference proteome</keyword>
<evidence type="ECO:0000259" key="6">
    <source>
        <dbReference type="Pfam" id="PF04932"/>
    </source>
</evidence>
<feature type="transmembrane region" description="Helical" evidence="5">
    <location>
        <begin position="65"/>
        <end position="84"/>
    </location>
</feature>
<feature type="transmembrane region" description="Helical" evidence="5">
    <location>
        <begin position="354"/>
        <end position="377"/>
    </location>
</feature>
<organism evidence="7 8">
    <name type="scientific">Sulfuritalea hydrogenivorans sk43H</name>
    <dbReference type="NCBI Taxonomy" id="1223802"/>
    <lineage>
        <taxon>Bacteria</taxon>
        <taxon>Pseudomonadati</taxon>
        <taxon>Pseudomonadota</taxon>
        <taxon>Betaproteobacteria</taxon>
        <taxon>Nitrosomonadales</taxon>
        <taxon>Sterolibacteriaceae</taxon>
        <taxon>Sulfuritalea</taxon>
    </lineage>
</organism>
<evidence type="ECO:0000256" key="1">
    <source>
        <dbReference type="ARBA" id="ARBA00004141"/>
    </source>
</evidence>
<keyword evidence="3 5" id="KW-1133">Transmembrane helix</keyword>
<feature type="transmembrane region" description="Helical" evidence="5">
    <location>
        <begin position="213"/>
        <end position="230"/>
    </location>
</feature>